<dbReference type="PANTHER" id="PTHR33868:SF2">
    <property type="entry name" value="EXPRESSED PROTEIN"/>
    <property type="match status" value="1"/>
</dbReference>
<comment type="caution">
    <text evidence="4">The sequence shown here is derived from an EMBL/GenBank/DDBJ whole genome shotgun (WGS) entry which is preliminary data.</text>
</comment>
<name>A0ABD3B020_9GENT</name>
<evidence type="ECO:0000313" key="5">
    <source>
        <dbReference type="Proteomes" id="UP001630127"/>
    </source>
</evidence>
<feature type="compositionally biased region" description="Polar residues" evidence="2">
    <location>
        <begin position="99"/>
        <end position="118"/>
    </location>
</feature>
<feature type="transmembrane region" description="Helical" evidence="3">
    <location>
        <begin position="444"/>
        <end position="469"/>
    </location>
</feature>
<reference evidence="4 5" key="1">
    <citation type="submission" date="2024-11" db="EMBL/GenBank/DDBJ databases">
        <title>A near-complete genome assembly of Cinchona calisaya.</title>
        <authorList>
            <person name="Lian D.C."/>
            <person name="Zhao X.W."/>
            <person name="Wei L."/>
        </authorList>
    </citation>
    <scope>NUCLEOTIDE SEQUENCE [LARGE SCALE GENOMIC DNA]</scope>
    <source>
        <tissue evidence="4">Nenye</tissue>
    </source>
</reference>
<evidence type="ECO:0000256" key="1">
    <source>
        <dbReference type="SAM" id="Coils"/>
    </source>
</evidence>
<feature type="coiled-coil region" evidence="1">
    <location>
        <begin position="335"/>
        <end position="362"/>
    </location>
</feature>
<dbReference type="PANTHER" id="PTHR33868">
    <property type="entry name" value="EXPRESSED PROTEIN"/>
    <property type="match status" value="1"/>
</dbReference>
<proteinExistence type="predicted"/>
<keyword evidence="3" id="KW-1133">Transmembrane helix</keyword>
<organism evidence="4 5">
    <name type="scientific">Cinchona calisaya</name>
    <dbReference type="NCBI Taxonomy" id="153742"/>
    <lineage>
        <taxon>Eukaryota</taxon>
        <taxon>Viridiplantae</taxon>
        <taxon>Streptophyta</taxon>
        <taxon>Embryophyta</taxon>
        <taxon>Tracheophyta</taxon>
        <taxon>Spermatophyta</taxon>
        <taxon>Magnoliopsida</taxon>
        <taxon>eudicotyledons</taxon>
        <taxon>Gunneridae</taxon>
        <taxon>Pentapetalae</taxon>
        <taxon>asterids</taxon>
        <taxon>lamiids</taxon>
        <taxon>Gentianales</taxon>
        <taxon>Rubiaceae</taxon>
        <taxon>Cinchonoideae</taxon>
        <taxon>Cinchoneae</taxon>
        <taxon>Cinchona</taxon>
    </lineage>
</organism>
<dbReference type="EMBL" id="JBJUIK010000001">
    <property type="protein sequence ID" value="KAL3536691.1"/>
    <property type="molecule type" value="Genomic_DNA"/>
</dbReference>
<dbReference type="Proteomes" id="UP001630127">
    <property type="component" value="Unassembled WGS sequence"/>
</dbReference>
<evidence type="ECO:0000313" key="4">
    <source>
        <dbReference type="EMBL" id="KAL3536691.1"/>
    </source>
</evidence>
<keyword evidence="1" id="KW-0175">Coiled coil</keyword>
<evidence type="ECO:0000256" key="3">
    <source>
        <dbReference type="SAM" id="Phobius"/>
    </source>
</evidence>
<protein>
    <submittedName>
        <fullName evidence="4">Uncharacterized protein</fullName>
    </submittedName>
</protein>
<dbReference type="AlphaFoldDB" id="A0ABD3B020"/>
<keyword evidence="3" id="KW-0472">Membrane</keyword>
<sequence>MAVSEARAAWQRTVNRFLVQEDAKRAPKLACCPSTSPSPSVREVDVGPRRAADAQDIPSVGFLPINQNTSYSNLSPNSRWWLQLQPNYRHQGGLTNEQFKSAESEMETSQSGVSSAKQPDSEEDGAFVYDSTDTESFVHCDLSISTSGNNVIEVEKQELKPMHKQNTEHYSKLEDAGNSYELAEMSTDGCVVSKKTNELFSYCESPWIGDEKTEPWWRTADQDELALLVAQRSFGLIENCDLPQPQNTRVKREVVNLCCRDLDGACLFPTDTKHPDCRHDLIIHSQSTIASGGESQKQCLPVDGQLQSSTIASLRDGTNQEAISKGIVAESDSSKAQLLEALRHSQTRAREAEKAAKQAYAEKEHVVKLVFRQASQLFAYRQWLQLLQLENLCYQIRNNKNQPISTLFPVTLPQKTRRLRKNWQKAVRGKRGKRGRPRSDMSKYALVFALGLSLVSAGLFLGWTVGWMLPTF</sequence>
<keyword evidence="3" id="KW-0812">Transmembrane</keyword>
<gene>
    <name evidence="4" type="ORF">ACH5RR_000057</name>
</gene>
<accession>A0ABD3B020</accession>
<feature type="region of interest" description="Disordered" evidence="2">
    <location>
        <begin position="99"/>
        <end position="124"/>
    </location>
</feature>
<keyword evidence="5" id="KW-1185">Reference proteome</keyword>
<evidence type="ECO:0000256" key="2">
    <source>
        <dbReference type="SAM" id="MobiDB-lite"/>
    </source>
</evidence>